<evidence type="ECO:0000313" key="2">
    <source>
        <dbReference type="Ensembl" id="ENSCJAP00000084438.1"/>
    </source>
</evidence>
<dbReference type="InterPro" id="IPR029186">
    <property type="entry name" value="PXT1"/>
</dbReference>
<dbReference type="GO" id="GO:0005777">
    <property type="term" value="C:peroxisome"/>
    <property type="evidence" value="ECO:0007669"/>
    <property type="project" value="TreeGrafter"/>
</dbReference>
<feature type="compositionally biased region" description="Basic and acidic residues" evidence="1">
    <location>
        <begin position="275"/>
        <end position="294"/>
    </location>
</feature>
<dbReference type="PANTHER" id="PTHR40381">
    <property type="entry name" value="PEROXISOMAL TESTIS-SPECIFIC PROTEIN 1"/>
    <property type="match status" value="1"/>
</dbReference>
<reference evidence="2 3" key="1">
    <citation type="submission" date="2009-03" db="EMBL/GenBank/DDBJ databases">
        <authorList>
            <person name="Warren W."/>
            <person name="Ye L."/>
            <person name="Minx P."/>
            <person name="Worley K."/>
            <person name="Gibbs R."/>
            <person name="Wilson R.K."/>
        </authorList>
    </citation>
    <scope>NUCLEOTIDE SEQUENCE [LARGE SCALE GENOMIC DNA]</scope>
</reference>
<dbReference type="AlphaFoldDB" id="A0A8I3WJW3"/>
<evidence type="ECO:0000313" key="3">
    <source>
        <dbReference type="Proteomes" id="UP000008225"/>
    </source>
</evidence>
<reference evidence="2" key="2">
    <citation type="submission" date="2025-08" db="UniProtKB">
        <authorList>
            <consortium name="Ensembl"/>
        </authorList>
    </citation>
    <scope>IDENTIFICATION</scope>
</reference>
<dbReference type="GeneTree" id="ENSGT00980000199407"/>
<dbReference type="Ensembl" id="ENSCJAT00000143781.1">
    <property type="protein sequence ID" value="ENSCJAP00000084438.1"/>
    <property type="gene ID" value="ENSCJAG00000043415.2"/>
</dbReference>
<feature type="region of interest" description="Disordered" evidence="1">
    <location>
        <begin position="21"/>
        <end position="84"/>
    </location>
</feature>
<evidence type="ECO:0000256" key="1">
    <source>
        <dbReference type="SAM" id="MobiDB-lite"/>
    </source>
</evidence>
<reference evidence="2" key="3">
    <citation type="submission" date="2025-09" db="UniProtKB">
        <authorList>
            <consortium name="Ensembl"/>
        </authorList>
    </citation>
    <scope>IDENTIFICATION</scope>
</reference>
<feature type="region of interest" description="Disordered" evidence="1">
    <location>
        <begin position="116"/>
        <end position="149"/>
    </location>
</feature>
<feature type="compositionally biased region" description="Pro residues" evidence="1">
    <location>
        <begin position="131"/>
        <end position="145"/>
    </location>
</feature>
<dbReference type="GO" id="GO:0043065">
    <property type="term" value="P:positive regulation of apoptotic process"/>
    <property type="evidence" value="ECO:0007669"/>
    <property type="project" value="TreeGrafter"/>
</dbReference>
<organism evidence="2 3">
    <name type="scientific">Callithrix jacchus</name>
    <name type="common">White-tufted-ear marmoset</name>
    <name type="synonym">Simia Jacchus</name>
    <dbReference type="NCBI Taxonomy" id="9483"/>
    <lineage>
        <taxon>Eukaryota</taxon>
        <taxon>Metazoa</taxon>
        <taxon>Chordata</taxon>
        <taxon>Craniata</taxon>
        <taxon>Vertebrata</taxon>
        <taxon>Euteleostomi</taxon>
        <taxon>Mammalia</taxon>
        <taxon>Eutheria</taxon>
        <taxon>Euarchontoglires</taxon>
        <taxon>Primates</taxon>
        <taxon>Haplorrhini</taxon>
        <taxon>Platyrrhini</taxon>
        <taxon>Cebidae</taxon>
        <taxon>Callitrichinae</taxon>
        <taxon>Callithrix</taxon>
        <taxon>Callithrix</taxon>
    </lineage>
</organism>
<protein>
    <submittedName>
        <fullName evidence="2">Uncharacterized protein</fullName>
    </submittedName>
</protein>
<accession>A0A8I3WJW3</accession>
<feature type="region of interest" description="Disordered" evidence="1">
    <location>
        <begin position="268"/>
        <end position="294"/>
    </location>
</feature>
<sequence length="428" mass="46609">TTRGLQIAIKLHLSCAHHLGAALPPSPESPDSALREKTGARHAAADTFLAPSLAPRPFHPGVRTAAAPGGDAPSATKGRLGSHLPPHSPCRVFAPETALRRHLLVAPCRDVALGAGIRPGGARRPRSQKPQPGPAVPQRRAPPAPARAATRLSHPVLQVKSPLRAGHAGNSVSGDPARGSPVNGRRLSSSPLCTRPLRAHFSELRISSQLLKVADGKGKNMKKKHDGIVYQTKEILDPSPKVTNCCKSLRVKYSFQKAYMTQLVSSQPVPAMSRNPDHKLPSQPKEHSIGQKHHQEEIIHKLAMQLRHIGDSIDHRMVPEVRLHFPQPGPVRLEERVNKTMAAKYLRHPEIIEIHGLILSGLPNIRSKHCEPEFKAGIESHTCCSDCGLWTGSINITWLDVQCLRPQPTQSESESTFRSCFPGWSTMA</sequence>
<dbReference type="Proteomes" id="UP000008225">
    <property type="component" value="Chromosome 4"/>
</dbReference>
<name>A0A8I3WJW3_CALJA</name>
<proteinExistence type="predicted"/>
<dbReference type="GO" id="GO:0005634">
    <property type="term" value="C:nucleus"/>
    <property type="evidence" value="ECO:0007669"/>
    <property type="project" value="TreeGrafter"/>
</dbReference>
<feature type="region of interest" description="Disordered" evidence="1">
    <location>
        <begin position="161"/>
        <end position="191"/>
    </location>
</feature>
<keyword evidence="3" id="KW-1185">Reference proteome</keyword>
<dbReference type="PANTHER" id="PTHR40381:SF1">
    <property type="entry name" value="PEROXISOMAL TESTIS-SPECIFIC PROTEIN 1"/>
    <property type="match status" value="1"/>
</dbReference>